<sequence length="106" mass="11422">MVLPFASHPPPARRRHPRAHLLLLAPPLPHVAPRFLAPAFRPHNGECADGGDGDDDDVHHHHRILAAVDPPLRHHRSPIAAAAAAAPSPPLIAFLPSLRVPPRARS</sequence>
<name>A0A2M4D904_ANODA</name>
<protein>
    <submittedName>
        <fullName evidence="1">Putative secreted protein</fullName>
    </submittedName>
</protein>
<organism evidence="1">
    <name type="scientific">Anopheles darlingi</name>
    <name type="common">Mosquito</name>
    <dbReference type="NCBI Taxonomy" id="43151"/>
    <lineage>
        <taxon>Eukaryota</taxon>
        <taxon>Metazoa</taxon>
        <taxon>Ecdysozoa</taxon>
        <taxon>Arthropoda</taxon>
        <taxon>Hexapoda</taxon>
        <taxon>Insecta</taxon>
        <taxon>Pterygota</taxon>
        <taxon>Neoptera</taxon>
        <taxon>Endopterygota</taxon>
        <taxon>Diptera</taxon>
        <taxon>Nematocera</taxon>
        <taxon>Culicoidea</taxon>
        <taxon>Culicidae</taxon>
        <taxon>Anophelinae</taxon>
        <taxon>Anopheles</taxon>
    </lineage>
</organism>
<dbReference type="AlphaFoldDB" id="A0A2M4D904"/>
<reference evidence="1" key="1">
    <citation type="submission" date="2018-01" db="EMBL/GenBank/DDBJ databases">
        <title>An insight into the sialome of Amazonian anophelines.</title>
        <authorList>
            <person name="Ribeiro J.M."/>
            <person name="Scarpassa V."/>
            <person name="Calvo E."/>
        </authorList>
    </citation>
    <scope>NUCLEOTIDE SEQUENCE</scope>
</reference>
<dbReference type="EMBL" id="GGFL01009872">
    <property type="protein sequence ID" value="MBW74050.1"/>
    <property type="molecule type" value="Transcribed_RNA"/>
</dbReference>
<accession>A0A2M4D904</accession>
<proteinExistence type="predicted"/>
<evidence type="ECO:0000313" key="1">
    <source>
        <dbReference type="EMBL" id="MBW74050.1"/>
    </source>
</evidence>